<dbReference type="Proteomes" id="UP001044222">
    <property type="component" value="Chromosome 9"/>
</dbReference>
<evidence type="ECO:0000313" key="3">
    <source>
        <dbReference type="Proteomes" id="UP001044222"/>
    </source>
</evidence>
<feature type="compositionally biased region" description="Basic and acidic residues" evidence="1">
    <location>
        <begin position="877"/>
        <end position="894"/>
    </location>
</feature>
<feature type="region of interest" description="Disordered" evidence="1">
    <location>
        <begin position="393"/>
        <end position="558"/>
    </location>
</feature>
<dbReference type="InterPro" id="IPR027963">
    <property type="entry name" value="MEIOC"/>
</dbReference>
<feature type="region of interest" description="Disordered" evidence="1">
    <location>
        <begin position="854"/>
        <end position="894"/>
    </location>
</feature>
<dbReference type="AlphaFoldDB" id="A0A9D3M7G7"/>
<dbReference type="GO" id="GO:0048255">
    <property type="term" value="P:mRNA stabilization"/>
    <property type="evidence" value="ECO:0007669"/>
    <property type="project" value="TreeGrafter"/>
</dbReference>
<gene>
    <name evidence="2" type="ORF">ANANG_G00174730</name>
</gene>
<keyword evidence="3" id="KW-1185">Reference proteome</keyword>
<evidence type="ECO:0000256" key="1">
    <source>
        <dbReference type="SAM" id="MobiDB-lite"/>
    </source>
</evidence>
<sequence>MQVTLKESMDSQLLPSKVFSDGSALTLDPALLYSSWSVFTDDVKPAATFPDGNLSRPKVNMTYSGNGPDVFEMVSSILEEPNPEHLGYWNSSSKLFPFWAADNDHTSQQEKMVQFGNGSSDVIDTSSFYQDAFQKIEEDHMDSIYHGFQGLDLMDSWLLGDKKYPHPASLDSSHFPRSSCNQDTLLKGPSFSPRDDFGFNKRECDQCMQDGSQDVLNGSFEKVPGEFGMYAFHNRSNSNNTRLQKEFKVEQGRDKFSKCGSSMEQTRFACERSSPPHSEKWPHTSQQRQYPYRGYEDYNAHPPQRKTSPSQSHYGIQHTKVNGRIWKTGEHLSPNLRNNYLSSRKLYGRCQTNAVDSSCDFTAAENLEFRNGDYLHPGKSALVWSEGDALSPSWKSSLQNGKSSSPGHSPQVSLSGLSNTSCNGNLTKHLLTPSPKPSYRSQTSPISVGGRQERRAKPGESHPDAWPQGMTPGNVNLNTPGCHSRSDPSVTKYHHSQHGYPSSWSAASAGEDPDKYLYNRTKHSPDGRDDGKGVRKNKDWLPQSDAYGGSSRHQYSNNNNYWRKQDQEKSCASDLSSAQFSSPFQLMMGDLKQNSSLAQLGLHGGGGGTSGGFPLPQCGFPFPDLMEMLQSEDLSHLSPFVSELLNGDVPPPYFGFPPLFNKYRPMRNRSGPANELHVQLELCYEQWRTLEKERKKTEANLARNFPGRRVSSSNNTPIPCLPANPSRVDRLIVDQLREQARVVVLVGKMERMRSAPVHANITTTLERHLEAIRFTQQRRKDEIVNTANRQRQGAPRYSDDKDVLALAAAIKELATLTRKARTALWCALQMTLPKGALGTGARHAELERALLELCNPGEGEPQGPGAGDTQHPTGPLSDKEKAGPRGGREAKAEMEIRGGRWISIRGQISEFTL</sequence>
<dbReference type="PANTHER" id="PTHR33861:SF4">
    <property type="entry name" value="MEIOSIS-SPECIFIC COILED-COIL DOMAIN-CONTAINING PROTEIN MEIOC"/>
    <property type="match status" value="1"/>
</dbReference>
<dbReference type="PANTHER" id="PTHR33861">
    <property type="entry name" value="PROTEIN CBG18333"/>
    <property type="match status" value="1"/>
</dbReference>
<comment type="caution">
    <text evidence="2">The sequence shown here is derived from an EMBL/GenBank/DDBJ whole genome shotgun (WGS) entry which is preliminary data.</text>
</comment>
<evidence type="ECO:0008006" key="4">
    <source>
        <dbReference type="Google" id="ProtNLM"/>
    </source>
</evidence>
<name>A0A9D3M7G7_ANGAN</name>
<protein>
    <recommendedName>
        <fullName evidence="4">Meiosis-specific coiled-coil domain-containing protein MEIOC</fullName>
    </recommendedName>
</protein>
<dbReference type="GO" id="GO:0005737">
    <property type="term" value="C:cytoplasm"/>
    <property type="evidence" value="ECO:0007669"/>
    <property type="project" value="TreeGrafter"/>
</dbReference>
<feature type="compositionally biased region" description="Polar residues" evidence="1">
    <location>
        <begin position="471"/>
        <end position="481"/>
    </location>
</feature>
<dbReference type="EMBL" id="JAFIRN010000009">
    <property type="protein sequence ID" value="KAG5842163.1"/>
    <property type="molecule type" value="Genomic_DNA"/>
</dbReference>
<reference evidence="2" key="1">
    <citation type="submission" date="2021-01" db="EMBL/GenBank/DDBJ databases">
        <title>A chromosome-scale assembly of European eel, Anguilla anguilla.</title>
        <authorList>
            <person name="Henkel C."/>
            <person name="Jong-Raadsen S.A."/>
            <person name="Dufour S."/>
            <person name="Weltzien F.-A."/>
            <person name="Palstra A.P."/>
            <person name="Pelster B."/>
            <person name="Spaink H.P."/>
            <person name="Van Den Thillart G.E."/>
            <person name="Jansen H."/>
            <person name="Zahm M."/>
            <person name="Klopp C."/>
            <person name="Cedric C."/>
            <person name="Louis A."/>
            <person name="Berthelot C."/>
            <person name="Parey E."/>
            <person name="Roest Crollius H."/>
            <person name="Montfort J."/>
            <person name="Robinson-Rechavi M."/>
            <person name="Bucao C."/>
            <person name="Bouchez O."/>
            <person name="Gislard M."/>
            <person name="Lluch J."/>
            <person name="Milhes M."/>
            <person name="Lampietro C."/>
            <person name="Lopez Roques C."/>
            <person name="Donnadieu C."/>
            <person name="Braasch I."/>
            <person name="Desvignes T."/>
            <person name="Postlethwait J."/>
            <person name="Bobe J."/>
            <person name="Guiguen Y."/>
            <person name="Dirks R."/>
        </authorList>
    </citation>
    <scope>NUCLEOTIDE SEQUENCE</scope>
    <source>
        <strain evidence="2">Tag_6206</strain>
        <tissue evidence="2">Liver</tissue>
    </source>
</reference>
<dbReference type="GO" id="GO:0007141">
    <property type="term" value="P:male meiosis I"/>
    <property type="evidence" value="ECO:0007669"/>
    <property type="project" value="TreeGrafter"/>
</dbReference>
<accession>A0A9D3M7G7</accession>
<dbReference type="GO" id="GO:0007144">
    <property type="term" value="P:female meiosis I"/>
    <property type="evidence" value="ECO:0007669"/>
    <property type="project" value="TreeGrafter"/>
</dbReference>
<proteinExistence type="predicted"/>
<evidence type="ECO:0000313" key="2">
    <source>
        <dbReference type="EMBL" id="KAG5842163.1"/>
    </source>
</evidence>
<organism evidence="2 3">
    <name type="scientific">Anguilla anguilla</name>
    <name type="common">European freshwater eel</name>
    <name type="synonym">Muraena anguilla</name>
    <dbReference type="NCBI Taxonomy" id="7936"/>
    <lineage>
        <taxon>Eukaryota</taxon>
        <taxon>Metazoa</taxon>
        <taxon>Chordata</taxon>
        <taxon>Craniata</taxon>
        <taxon>Vertebrata</taxon>
        <taxon>Euteleostomi</taxon>
        <taxon>Actinopterygii</taxon>
        <taxon>Neopterygii</taxon>
        <taxon>Teleostei</taxon>
        <taxon>Anguilliformes</taxon>
        <taxon>Anguillidae</taxon>
        <taxon>Anguilla</taxon>
    </lineage>
</organism>
<feature type="compositionally biased region" description="Polar residues" evidence="1">
    <location>
        <begin position="393"/>
        <end position="426"/>
    </location>
</feature>
<feature type="compositionally biased region" description="Basic and acidic residues" evidence="1">
    <location>
        <begin position="512"/>
        <end position="539"/>
    </location>
</feature>
<dbReference type="Pfam" id="PF15189">
    <property type="entry name" value="MEIOC"/>
    <property type="match status" value="1"/>
</dbReference>
<dbReference type="GO" id="GO:0005634">
    <property type="term" value="C:nucleus"/>
    <property type="evidence" value="ECO:0007669"/>
    <property type="project" value="TreeGrafter"/>
</dbReference>
<feature type="compositionally biased region" description="Basic and acidic residues" evidence="1">
    <location>
        <begin position="451"/>
        <end position="463"/>
    </location>
</feature>